<keyword evidence="9" id="KW-0175">Coiled coil</keyword>
<dbReference type="InterPro" id="IPR014001">
    <property type="entry name" value="Helicase_ATP-bd"/>
</dbReference>
<dbReference type="GO" id="GO:0016887">
    <property type="term" value="F:ATP hydrolysis activity"/>
    <property type="evidence" value="ECO:0007669"/>
    <property type="project" value="InterPro"/>
</dbReference>
<evidence type="ECO:0000256" key="7">
    <source>
        <dbReference type="ARBA" id="ARBA00023125"/>
    </source>
</evidence>
<feature type="compositionally biased region" description="Polar residues" evidence="10">
    <location>
        <begin position="650"/>
        <end position="661"/>
    </location>
</feature>
<gene>
    <name evidence="13" type="primary">RvY_05489-1</name>
    <name evidence="13" type="synonym">RvY_05489.1</name>
    <name evidence="13" type="ORF">RvY_05489</name>
</gene>
<evidence type="ECO:0000259" key="11">
    <source>
        <dbReference type="PROSITE" id="PS51192"/>
    </source>
</evidence>
<feature type="compositionally biased region" description="Low complexity" evidence="10">
    <location>
        <begin position="1635"/>
        <end position="1653"/>
    </location>
</feature>
<comment type="similarity">
    <text evidence="2">Belongs to the SNF2/RAD54 helicase family.</text>
</comment>
<dbReference type="InterPro" id="IPR000330">
    <property type="entry name" value="SNF2_N"/>
</dbReference>
<dbReference type="InterPro" id="IPR001650">
    <property type="entry name" value="Helicase_C-like"/>
</dbReference>
<dbReference type="GO" id="GO:0005524">
    <property type="term" value="F:ATP binding"/>
    <property type="evidence" value="ECO:0007669"/>
    <property type="project" value="UniProtKB-KW"/>
</dbReference>
<evidence type="ECO:0000256" key="5">
    <source>
        <dbReference type="ARBA" id="ARBA00022806"/>
    </source>
</evidence>
<keyword evidence="8" id="KW-0539">Nucleus</keyword>
<accession>A0A1D1UV66</accession>
<feature type="coiled-coil region" evidence="9">
    <location>
        <begin position="1792"/>
        <end position="1823"/>
    </location>
</feature>
<feature type="compositionally biased region" description="Low complexity" evidence="10">
    <location>
        <begin position="442"/>
        <end position="454"/>
    </location>
</feature>
<feature type="compositionally biased region" description="Basic residues" evidence="10">
    <location>
        <begin position="756"/>
        <end position="766"/>
    </location>
</feature>
<feature type="compositionally biased region" description="Polar residues" evidence="10">
    <location>
        <begin position="1866"/>
        <end position="1889"/>
    </location>
</feature>
<evidence type="ECO:0000313" key="13">
    <source>
        <dbReference type="EMBL" id="GAU93564.1"/>
    </source>
</evidence>
<evidence type="ECO:0000256" key="10">
    <source>
        <dbReference type="SAM" id="MobiDB-lite"/>
    </source>
</evidence>
<evidence type="ECO:0000256" key="9">
    <source>
        <dbReference type="SAM" id="Coils"/>
    </source>
</evidence>
<evidence type="ECO:0000256" key="2">
    <source>
        <dbReference type="ARBA" id="ARBA00007025"/>
    </source>
</evidence>
<dbReference type="OrthoDB" id="2020972at2759"/>
<feature type="compositionally biased region" description="Basic residues" evidence="10">
    <location>
        <begin position="373"/>
        <end position="385"/>
    </location>
</feature>
<protein>
    <submittedName>
        <fullName evidence="13">Uncharacterized protein</fullName>
    </submittedName>
</protein>
<feature type="region of interest" description="Disordered" evidence="10">
    <location>
        <begin position="588"/>
        <end position="661"/>
    </location>
</feature>
<feature type="compositionally biased region" description="Polar residues" evidence="10">
    <location>
        <begin position="300"/>
        <end position="309"/>
    </location>
</feature>
<keyword evidence="3" id="KW-0547">Nucleotide-binding</keyword>
<dbReference type="Pfam" id="PF00176">
    <property type="entry name" value="SNF2-rel_dom"/>
    <property type="match status" value="1"/>
</dbReference>
<feature type="compositionally biased region" description="Basic and acidic residues" evidence="10">
    <location>
        <begin position="713"/>
        <end position="734"/>
    </location>
</feature>
<evidence type="ECO:0000256" key="8">
    <source>
        <dbReference type="ARBA" id="ARBA00023242"/>
    </source>
</evidence>
<dbReference type="SMART" id="SM00490">
    <property type="entry name" value="HELICc"/>
    <property type="match status" value="1"/>
</dbReference>
<name>A0A1D1UV66_RAMVA</name>
<feature type="compositionally biased region" description="Low complexity" evidence="10">
    <location>
        <begin position="740"/>
        <end position="752"/>
    </location>
</feature>
<keyword evidence="5" id="KW-0347">Helicase</keyword>
<dbReference type="PANTHER" id="PTHR45797:SF1">
    <property type="entry name" value="HELICASE ARIP4"/>
    <property type="match status" value="1"/>
</dbReference>
<dbReference type="Gene3D" id="3.40.50.300">
    <property type="entry name" value="P-loop containing nucleotide triphosphate hydrolases"/>
    <property type="match status" value="1"/>
</dbReference>
<dbReference type="GO" id="GO:0004386">
    <property type="term" value="F:helicase activity"/>
    <property type="evidence" value="ECO:0007669"/>
    <property type="project" value="UniProtKB-KW"/>
</dbReference>
<dbReference type="STRING" id="947166.A0A1D1UV66"/>
<feature type="compositionally biased region" description="Acidic residues" evidence="10">
    <location>
        <begin position="186"/>
        <end position="196"/>
    </location>
</feature>
<feature type="compositionally biased region" description="Basic and acidic residues" evidence="10">
    <location>
        <begin position="687"/>
        <end position="704"/>
    </location>
</feature>
<feature type="compositionally biased region" description="Basic and acidic residues" evidence="10">
    <location>
        <begin position="501"/>
        <end position="510"/>
    </location>
</feature>
<evidence type="ECO:0000256" key="1">
    <source>
        <dbReference type="ARBA" id="ARBA00004123"/>
    </source>
</evidence>
<dbReference type="CDD" id="cd18793">
    <property type="entry name" value="SF2_C_SNF"/>
    <property type="match status" value="1"/>
</dbReference>
<feature type="compositionally biased region" description="Basic and acidic residues" evidence="10">
    <location>
        <begin position="311"/>
        <end position="324"/>
    </location>
</feature>
<evidence type="ECO:0000256" key="6">
    <source>
        <dbReference type="ARBA" id="ARBA00022840"/>
    </source>
</evidence>
<dbReference type="Pfam" id="PF00271">
    <property type="entry name" value="Helicase_C"/>
    <property type="match status" value="1"/>
</dbReference>
<sequence length="1889" mass="212537">MAGDQNGQLSTMEHLLSLKEASEKCREEEFDRIGPNTDDISKERVKYLSRKFKQVCKAVENKDTSLLLDKRTRKLLESLSKKNDKIAAEPLPNLAERNVVPPEPCLYNELFCISSNSSSEDVRVPSVPTRVPSAEGNKDPPFLLLPVKSPAAEPKVKTEDAEDTFYLAGSLTVPNKVLNSDRVDGFDSDGSMDSDGEYTNRPGYERKRRSTVISVDDEETTEPSPVDRVDESSNESSTTTASLVEEEQAAEAPVHDLPLKESRAEPSMAVEEPDGRTYVPAKRDRLLDFFRMLKEQVTVLRSETSSALSRTAEDAPEEQRRIADEQAGQPNAEVSSPVHGHDEEEALVGEGHVRFTNYGDQSPEIFGPPPKKQPVRPKKVTRAKTRKPEPGPSELSLALQRLLDPSSNVDEELANLDKLQEKIRAEDTLPFGNRAGSPLENSAESSDTADSGTTTEDDEEKDRRFEEMIRSVGNEVGGTTGSEHDPSPEKELSVRSKKTIRNAEMDEEMKLLLNEISATDSEGDPGDLRSVRYRRPSSQSGDSNEEHRSLSPLPADFKVERDLGGDSWSLDESNESFDEFFKLLDAEKAAEKNEKKRSRKSGGPEEGEEESKSEFSSTSASEADDEHSSDDAESLHGEENGEADADETNENSGLNFREQLNANCKMTDEELEAERRELELLGLNFGAKKDEGKKEKAVSEKITLDGENSSEIGGKKETKKKERKALKPRDENVSKRTKPFFEVSEPSSPSGPMVKKERRSIIKKRPRLIESDSDEIPEPTEPPRKKKFDVVTLDSSSESGGGLIFEERKRRMDAIKKKQGNKSRKPVRLPNRTLRKVWADHELSAESRRAKRDEEERRERVDRLEGEREAKGLDENILDISVLKLPDEEPIPVTVAIHPQLWKALRPHQKDGVRFMYRSVIQSVEHIQDAQYQGCILAHSMGLGKTLQVLAFLQAVLGSLELNVKTCLVLCPKAVVLNWNAEVKDWMRRIPEDASFKSYVLKSGTSTAYSPVAVAQEWKEKGGVLVMSYSLYLSYLTRAEKGKNKALLSLLRDPGPDILVCDEAHTLKSGVGKQFLCISQIATTARIALTGTPLQNNLGEYYTMVNFVKPALLGSSKEFKNQFQLPIEEGSKKESSPSDVRLMKQRSGILRHLLSGCLQIRGVSILTETIPPKTEYRITLRLTDMQATLYKALIEHYRNKVTTTGNKRFLWQMVPTAQMITFHPQCLQKEQENERKKIMGGVPSISKLSKEEGSDSSSETDEEIDKEFAVWFEGLLPSEANFITSLGSKATIVREILLDACALKEKVLIFSDRIAILGCLEELLVSIDKENLRTPDGRRIEFRPNVNYVSFDGSTGIDKRQEWINKFNNDPKVTVFLLSIKAAGMGINLVSANRVILVDPSWNPTTDKQALFRAYRYGQTKPVYVYRLVSYGTTESKICDTQLKKDTMVGRVTEEKYAKRFGKNQEDIFEFKELPFDPKKPFMPAKVPTDTTMIRLLERHSGLIVNVEDYDSLLEADEAPLEPEEAVAGWLKYGWGSDDSNPAEKGDPFEGRLINPIKVADAFNANKNRCVKFKCEKDDFVSLETFIQRYLKHVPRNLNRVERIQDTVKKIRQDMLILRPIINDMRRKFIAQDLQRQQQQQQQQQRNQQQHQQMLEAMRQQQKRGVIPSFHTDPRPQGPQSADELHRRYGLDKSDVAASSPWVPVNNFTGATYRNTAPNQQNLPNTIYVSPKMPTVRMGNPAPQQRMPVPPPYRAYVLNQPEVAYQRPAAQPRGFTGNAVGRRALLHPSTGVEGSQNTVETAQQELTRQAKERVQLMQEARQRQLREALAQSELSSTSAALDLEIQRRAAVRVREAEARVRQVQQGEASANRSNNDSPVANNKTDSPSE</sequence>
<dbReference type="PROSITE" id="PS51192">
    <property type="entry name" value="HELICASE_ATP_BIND_1"/>
    <property type="match status" value="1"/>
</dbReference>
<comment type="subcellular location">
    <subcellularLocation>
        <location evidence="1">Nucleus</location>
    </subcellularLocation>
</comment>
<organism evidence="13 14">
    <name type="scientific">Ramazzottius varieornatus</name>
    <name type="common">Water bear</name>
    <name type="synonym">Tardigrade</name>
    <dbReference type="NCBI Taxonomy" id="947166"/>
    <lineage>
        <taxon>Eukaryota</taxon>
        <taxon>Metazoa</taxon>
        <taxon>Ecdysozoa</taxon>
        <taxon>Tardigrada</taxon>
        <taxon>Eutardigrada</taxon>
        <taxon>Parachela</taxon>
        <taxon>Hypsibioidea</taxon>
        <taxon>Ramazzottiidae</taxon>
        <taxon>Ramazzottius</taxon>
    </lineage>
</organism>
<feature type="compositionally biased region" description="Acidic residues" evidence="10">
    <location>
        <begin position="640"/>
        <end position="649"/>
    </location>
</feature>
<dbReference type="PANTHER" id="PTHR45797">
    <property type="entry name" value="RAD54-LIKE"/>
    <property type="match status" value="1"/>
</dbReference>
<proteinExistence type="inferred from homology"/>
<dbReference type="InterPro" id="IPR038718">
    <property type="entry name" value="SNF2-like_sf"/>
</dbReference>
<keyword evidence="4" id="KW-0378">Hydrolase</keyword>
<feature type="region of interest" description="Disordered" evidence="10">
    <location>
        <begin position="842"/>
        <end position="862"/>
    </location>
</feature>
<reference evidence="13 14" key="1">
    <citation type="journal article" date="2016" name="Nat. Commun.">
        <title>Extremotolerant tardigrade genome and improved radiotolerance of human cultured cells by tardigrade-unique protein.</title>
        <authorList>
            <person name="Hashimoto T."/>
            <person name="Horikawa D.D."/>
            <person name="Saito Y."/>
            <person name="Kuwahara H."/>
            <person name="Kozuka-Hata H."/>
            <person name="Shin-I T."/>
            <person name="Minakuchi Y."/>
            <person name="Ohishi K."/>
            <person name="Motoyama A."/>
            <person name="Aizu T."/>
            <person name="Enomoto A."/>
            <person name="Kondo K."/>
            <person name="Tanaka S."/>
            <person name="Hara Y."/>
            <person name="Koshikawa S."/>
            <person name="Sagara H."/>
            <person name="Miura T."/>
            <person name="Yokobori S."/>
            <person name="Miyagawa K."/>
            <person name="Suzuki Y."/>
            <person name="Kubo T."/>
            <person name="Oyama M."/>
            <person name="Kohara Y."/>
            <person name="Fujiyama A."/>
            <person name="Arakawa K."/>
            <person name="Katayama T."/>
            <person name="Toyoda A."/>
            <person name="Kunieda T."/>
        </authorList>
    </citation>
    <scope>NUCLEOTIDE SEQUENCE [LARGE SCALE GENOMIC DNA]</scope>
    <source>
        <strain evidence="13 14">YOKOZUNA-1</strain>
    </source>
</reference>
<feature type="compositionally biased region" description="Basic and acidic residues" evidence="10">
    <location>
        <begin position="629"/>
        <end position="639"/>
    </location>
</feature>
<evidence type="ECO:0000259" key="12">
    <source>
        <dbReference type="PROSITE" id="PS51194"/>
    </source>
</evidence>
<dbReference type="PROSITE" id="PS51194">
    <property type="entry name" value="HELICASE_CTER"/>
    <property type="match status" value="1"/>
</dbReference>
<keyword evidence="14" id="KW-1185">Reference proteome</keyword>
<feature type="domain" description="Helicase C-terminal" evidence="12">
    <location>
        <begin position="1293"/>
        <end position="1469"/>
    </location>
</feature>
<evidence type="ECO:0000313" key="14">
    <source>
        <dbReference type="Proteomes" id="UP000186922"/>
    </source>
</evidence>
<feature type="region of interest" description="Disordered" evidence="10">
    <location>
        <begin position="1633"/>
        <end position="1684"/>
    </location>
</feature>
<dbReference type="InterPro" id="IPR044574">
    <property type="entry name" value="ARIP4-like"/>
</dbReference>
<keyword evidence="7" id="KW-0238">DNA-binding</keyword>
<feature type="region of interest" description="Disordered" evidence="10">
    <location>
        <begin position="1713"/>
        <end position="1732"/>
    </location>
</feature>
<dbReference type="GO" id="GO:0003677">
    <property type="term" value="F:DNA binding"/>
    <property type="evidence" value="ECO:0007669"/>
    <property type="project" value="UniProtKB-KW"/>
</dbReference>
<feature type="compositionally biased region" description="Basic and acidic residues" evidence="10">
    <location>
        <begin position="482"/>
        <end position="494"/>
    </location>
</feature>
<dbReference type="GO" id="GO:0005634">
    <property type="term" value="C:nucleus"/>
    <property type="evidence" value="ECO:0007669"/>
    <property type="project" value="UniProtKB-SubCell"/>
</dbReference>
<dbReference type="Gene3D" id="3.40.50.10810">
    <property type="entry name" value="Tandem AAA-ATPase domain"/>
    <property type="match status" value="1"/>
</dbReference>
<dbReference type="EMBL" id="BDGG01000002">
    <property type="protein sequence ID" value="GAU93564.1"/>
    <property type="molecule type" value="Genomic_DNA"/>
</dbReference>
<feature type="region of interest" description="Disordered" evidence="10">
    <location>
        <begin position="300"/>
        <end position="403"/>
    </location>
</feature>
<evidence type="ECO:0000256" key="3">
    <source>
        <dbReference type="ARBA" id="ARBA00022741"/>
    </source>
</evidence>
<feature type="compositionally biased region" description="Polar residues" evidence="10">
    <location>
        <begin position="1713"/>
        <end position="1728"/>
    </location>
</feature>
<dbReference type="SUPFAM" id="SSF52540">
    <property type="entry name" value="P-loop containing nucleoside triphosphate hydrolases"/>
    <property type="match status" value="2"/>
</dbReference>
<feature type="region of interest" description="Disordered" evidence="10">
    <location>
        <begin position="421"/>
        <end position="572"/>
    </location>
</feature>
<keyword evidence="6" id="KW-0067">ATP-binding</keyword>
<dbReference type="CDD" id="cd18007">
    <property type="entry name" value="DEXHc_ATRX-like"/>
    <property type="match status" value="1"/>
</dbReference>
<dbReference type="InterPro" id="IPR027417">
    <property type="entry name" value="P-loop_NTPase"/>
</dbReference>
<feature type="region of interest" description="Disordered" evidence="10">
    <location>
        <begin position="178"/>
        <end position="276"/>
    </location>
</feature>
<feature type="region of interest" description="Disordered" evidence="10">
    <location>
        <begin position="682"/>
        <end position="801"/>
    </location>
</feature>
<feature type="region of interest" description="Disordered" evidence="10">
    <location>
        <begin position="1854"/>
        <end position="1889"/>
    </location>
</feature>
<feature type="compositionally biased region" description="Basic and acidic residues" evidence="10">
    <location>
        <begin position="253"/>
        <end position="264"/>
    </location>
</feature>
<comment type="caution">
    <text evidence="13">The sequence shown here is derived from an EMBL/GenBank/DDBJ whole genome shotgun (WGS) entry which is preliminary data.</text>
</comment>
<feature type="domain" description="Helicase ATP-binding" evidence="11">
    <location>
        <begin position="926"/>
        <end position="1111"/>
    </location>
</feature>
<dbReference type="Proteomes" id="UP000186922">
    <property type="component" value="Unassembled WGS sequence"/>
</dbReference>
<dbReference type="SMART" id="SM00487">
    <property type="entry name" value="DEXDc"/>
    <property type="match status" value="1"/>
</dbReference>
<evidence type="ECO:0000256" key="4">
    <source>
        <dbReference type="ARBA" id="ARBA00022801"/>
    </source>
</evidence>
<dbReference type="InterPro" id="IPR049730">
    <property type="entry name" value="SNF2/RAD54-like_C"/>
</dbReference>